<accession>A0A2P8DTV3</accession>
<dbReference type="EMBL" id="PYGA01000001">
    <property type="protein sequence ID" value="PSL00639.1"/>
    <property type="molecule type" value="Genomic_DNA"/>
</dbReference>
<dbReference type="Gene3D" id="3.40.190.10">
    <property type="entry name" value="Periplasmic binding protein-like II"/>
    <property type="match status" value="2"/>
</dbReference>
<evidence type="ECO:0000256" key="4">
    <source>
        <dbReference type="ARBA" id="ARBA00023163"/>
    </source>
</evidence>
<proteinExistence type="inferred from homology"/>
<dbReference type="OrthoDB" id="9808620at2"/>
<keyword evidence="2" id="KW-0805">Transcription regulation</keyword>
<dbReference type="Pfam" id="PF03466">
    <property type="entry name" value="LysR_substrate"/>
    <property type="match status" value="1"/>
</dbReference>
<evidence type="ECO:0000256" key="2">
    <source>
        <dbReference type="ARBA" id="ARBA00023015"/>
    </source>
</evidence>
<dbReference type="PANTHER" id="PTHR30126">
    <property type="entry name" value="HTH-TYPE TRANSCRIPTIONAL REGULATOR"/>
    <property type="match status" value="1"/>
</dbReference>
<dbReference type="GO" id="GO:0000976">
    <property type="term" value="F:transcription cis-regulatory region binding"/>
    <property type="evidence" value="ECO:0007669"/>
    <property type="project" value="TreeGrafter"/>
</dbReference>
<evidence type="ECO:0000256" key="1">
    <source>
        <dbReference type="ARBA" id="ARBA00009437"/>
    </source>
</evidence>
<dbReference type="InterPro" id="IPR036388">
    <property type="entry name" value="WH-like_DNA-bd_sf"/>
</dbReference>
<comment type="caution">
    <text evidence="6">The sequence shown here is derived from an EMBL/GenBank/DDBJ whole genome shotgun (WGS) entry which is preliminary data.</text>
</comment>
<dbReference type="PROSITE" id="PS50931">
    <property type="entry name" value="HTH_LYSR"/>
    <property type="match status" value="1"/>
</dbReference>
<dbReference type="InterPro" id="IPR036390">
    <property type="entry name" value="WH_DNA-bd_sf"/>
</dbReference>
<keyword evidence="4" id="KW-0804">Transcription</keyword>
<evidence type="ECO:0000256" key="3">
    <source>
        <dbReference type="ARBA" id="ARBA00023125"/>
    </source>
</evidence>
<dbReference type="RefSeq" id="WP_106580840.1">
    <property type="nucleotide sequence ID" value="NZ_PYGA01000001.1"/>
</dbReference>
<reference evidence="6 7" key="1">
    <citation type="submission" date="2018-03" db="EMBL/GenBank/DDBJ databases">
        <title>Genomic Encyclopedia of Archaeal and Bacterial Type Strains, Phase II (KMG-II): from individual species to whole genera.</title>
        <authorList>
            <person name="Goeker M."/>
        </authorList>
    </citation>
    <scope>NUCLEOTIDE SEQUENCE [LARGE SCALE GENOMIC DNA]</scope>
    <source>
        <strain evidence="6 7">DSM 45312</strain>
    </source>
</reference>
<dbReference type="SUPFAM" id="SSF53850">
    <property type="entry name" value="Periplasmic binding protein-like II"/>
    <property type="match status" value="1"/>
</dbReference>
<dbReference type="AlphaFoldDB" id="A0A2P8DTV3"/>
<comment type="similarity">
    <text evidence="1">Belongs to the LysR transcriptional regulatory family.</text>
</comment>
<keyword evidence="3 6" id="KW-0238">DNA-binding</keyword>
<organism evidence="6 7">
    <name type="scientific">Murinocardiopsis flavida</name>
    <dbReference type="NCBI Taxonomy" id="645275"/>
    <lineage>
        <taxon>Bacteria</taxon>
        <taxon>Bacillati</taxon>
        <taxon>Actinomycetota</taxon>
        <taxon>Actinomycetes</taxon>
        <taxon>Streptosporangiales</taxon>
        <taxon>Nocardiopsidaceae</taxon>
        <taxon>Murinocardiopsis</taxon>
    </lineage>
</organism>
<dbReference type="Proteomes" id="UP000240542">
    <property type="component" value="Unassembled WGS sequence"/>
</dbReference>
<dbReference type="Gene3D" id="1.10.10.10">
    <property type="entry name" value="Winged helix-like DNA-binding domain superfamily/Winged helix DNA-binding domain"/>
    <property type="match status" value="1"/>
</dbReference>
<dbReference type="SUPFAM" id="SSF46785">
    <property type="entry name" value="Winged helix' DNA-binding domain"/>
    <property type="match status" value="1"/>
</dbReference>
<evidence type="ECO:0000313" key="6">
    <source>
        <dbReference type="EMBL" id="PSL00639.1"/>
    </source>
</evidence>
<protein>
    <submittedName>
        <fullName evidence="6">DNA-binding transcriptional LysR family regulator</fullName>
    </submittedName>
</protein>
<dbReference type="InterPro" id="IPR000847">
    <property type="entry name" value="LysR_HTH_N"/>
</dbReference>
<keyword evidence="7" id="KW-1185">Reference proteome</keyword>
<feature type="domain" description="HTH lysR-type" evidence="5">
    <location>
        <begin position="9"/>
        <end position="66"/>
    </location>
</feature>
<evidence type="ECO:0000313" key="7">
    <source>
        <dbReference type="Proteomes" id="UP000240542"/>
    </source>
</evidence>
<gene>
    <name evidence="6" type="ORF">CLV63_101113</name>
</gene>
<dbReference type="Pfam" id="PF00126">
    <property type="entry name" value="HTH_1"/>
    <property type="match status" value="1"/>
</dbReference>
<dbReference type="PANTHER" id="PTHR30126:SF39">
    <property type="entry name" value="HTH-TYPE TRANSCRIPTIONAL REGULATOR CYSL"/>
    <property type="match status" value="1"/>
</dbReference>
<evidence type="ECO:0000259" key="5">
    <source>
        <dbReference type="PROSITE" id="PS50931"/>
    </source>
</evidence>
<dbReference type="GO" id="GO:0003700">
    <property type="term" value="F:DNA-binding transcription factor activity"/>
    <property type="evidence" value="ECO:0007669"/>
    <property type="project" value="InterPro"/>
</dbReference>
<dbReference type="PRINTS" id="PR00039">
    <property type="entry name" value="HTHLYSR"/>
</dbReference>
<sequence>MTGVRRHWPDLASLRLLLLVAEHGSIGRAAADMGLTQASASRRLDTLERELGVPLLVRGATGSRLTPQGRGVAGWAAKAVASATELLEGVAALRAGRTAKVRVAASMTVAEYLMPGWLAALRAAGADAEVDLRVVNSDDVAALLRDSAVDVGFIEALDVPRDLSSTRVGTDRLVVVAAPGHRWAHRHHPVEAAELAATPLVMREPGSGTRTTLEQALGRATGRGPAEPSLELSSNAAVKVVVAGGGAPAVLSVLAVAGEIADGRLREVAVRGVDLRRPLTAVWQGRTRMSAPAERLVRIAAVPEGC</sequence>
<dbReference type="InterPro" id="IPR005119">
    <property type="entry name" value="LysR_subst-bd"/>
</dbReference>
<name>A0A2P8DTV3_9ACTN</name>